<proteinExistence type="predicted"/>
<organism evidence="1 2">
    <name type="scientific">Limosa lapponica baueri</name>
    <dbReference type="NCBI Taxonomy" id="1758121"/>
    <lineage>
        <taxon>Eukaryota</taxon>
        <taxon>Metazoa</taxon>
        <taxon>Chordata</taxon>
        <taxon>Craniata</taxon>
        <taxon>Vertebrata</taxon>
        <taxon>Euteleostomi</taxon>
        <taxon>Archelosauria</taxon>
        <taxon>Archosauria</taxon>
        <taxon>Dinosauria</taxon>
        <taxon>Saurischia</taxon>
        <taxon>Theropoda</taxon>
        <taxon>Coelurosauria</taxon>
        <taxon>Aves</taxon>
        <taxon>Neognathae</taxon>
        <taxon>Neoaves</taxon>
        <taxon>Charadriiformes</taxon>
        <taxon>Scolopacidae</taxon>
        <taxon>Limosa</taxon>
    </lineage>
</organism>
<sequence>MPDGSKTDTLLAKAKPISDGGCASGITYLRRGEVEKLGVKLSLGRSHAFPDALCWDGHAVKDKQLGPGGKLRDKQQQTN</sequence>
<accession>A0A2I0UHZ4</accession>
<reference evidence="2" key="2">
    <citation type="submission" date="2017-12" db="EMBL/GenBank/DDBJ databases">
        <title>Genome sequence of the Bar-tailed Godwit (Limosa lapponica baueri).</title>
        <authorList>
            <person name="Lima N.C.B."/>
            <person name="Parody-Merino A.M."/>
            <person name="Battley P.F."/>
            <person name="Fidler A.E."/>
            <person name="Prosdocimi F."/>
        </authorList>
    </citation>
    <scope>NUCLEOTIDE SEQUENCE [LARGE SCALE GENOMIC DNA]</scope>
</reference>
<reference evidence="2" key="1">
    <citation type="submission" date="2017-11" db="EMBL/GenBank/DDBJ databases">
        <authorList>
            <person name="Lima N.C."/>
            <person name="Parody-Merino A.M."/>
            <person name="Battley P.F."/>
            <person name="Fidler A.E."/>
            <person name="Prosdocimi F."/>
        </authorList>
    </citation>
    <scope>NUCLEOTIDE SEQUENCE [LARGE SCALE GENOMIC DNA]</scope>
</reference>
<protein>
    <submittedName>
        <fullName evidence="1">Uncharacterized protein</fullName>
    </submittedName>
</protein>
<dbReference type="AlphaFoldDB" id="A0A2I0UHZ4"/>
<dbReference type="Proteomes" id="UP000233556">
    <property type="component" value="Unassembled WGS sequence"/>
</dbReference>
<gene>
    <name evidence="1" type="ORF">llap_4036</name>
</gene>
<evidence type="ECO:0000313" key="2">
    <source>
        <dbReference type="Proteomes" id="UP000233556"/>
    </source>
</evidence>
<dbReference type="OrthoDB" id="10600026at2759"/>
<dbReference type="EMBL" id="KZ505749">
    <property type="protein sequence ID" value="PKU45665.1"/>
    <property type="molecule type" value="Genomic_DNA"/>
</dbReference>
<evidence type="ECO:0000313" key="1">
    <source>
        <dbReference type="EMBL" id="PKU45665.1"/>
    </source>
</evidence>
<name>A0A2I0UHZ4_LIMLA</name>
<keyword evidence="2" id="KW-1185">Reference proteome</keyword>